<name>A0A2I0HNK2_PUNGR</name>
<reference evidence="2 3" key="1">
    <citation type="submission" date="2017-11" db="EMBL/GenBank/DDBJ databases">
        <title>De-novo sequencing of pomegranate (Punica granatum L.) genome.</title>
        <authorList>
            <person name="Akparov Z."/>
            <person name="Amiraslanov A."/>
            <person name="Hajiyeva S."/>
            <person name="Abbasov M."/>
            <person name="Kaur K."/>
            <person name="Hamwieh A."/>
            <person name="Solovyev V."/>
            <person name="Salamov A."/>
            <person name="Braich B."/>
            <person name="Kosarev P."/>
            <person name="Mahmoud A."/>
            <person name="Hajiyev E."/>
            <person name="Babayeva S."/>
            <person name="Izzatullayeva V."/>
            <person name="Mammadov A."/>
            <person name="Mammadov A."/>
            <person name="Sharifova S."/>
            <person name="Ojaghi J."/>
            <person name="Eynullazada K."/>
            <person name="Bayramov B."/>
            <person name="Abdulazimova A."/>
            <person name="Shahmuradov I."/>
        </authorList>
    </citation>
    <scope>NUCLEOTIDE SEQUENCE [LARGE SCALE GENOMIC DNA]</scope>
    <source>
        <strain evidence="3">cv. AG2017</strain>
        <tissue evidence="2">Leaf</tissue>
    </source>
</reference>
<dbReference type="EMBL" id="PGOL01006779">
    <property type="protein sequence ID" value="PKI33292.1"/>
    <property type="molecule type" value="Genomic_DNA"/>
</dbReference>
<protein>
    <submittedName>
        <fullName evidence="2">Uncharacterized protein</fullName>
    </submittedName>
</protein>
<gene>
    <name evidence="2" type="ORF">CRG98_046314</name>
</gene>
<dbReference type="AlphaFoldDB" id="A0A2I0HNK2"/>
<keyword evidence="3" id="KW-1185">Reference proteome</keyword>
<evidence type="ECO:0000256" key="1">
    <source>
        <dbReference type="SAM" id="MobiDB-lite"/>
    </source>
</evidence>
<evidence type="ECO:0000313" key="3">
    <source>
        <dbReference type="Proteomes" id="UP000233551"/>
    </source>
</evidence>
<organism evidence="2 3">
    <name type="scientific">Punica granatum</name>
    <name type="common">Pomegranate</name>
    <dbReference type="NCBI Taxonomy" id="22663"/>
    <lineage>
        <taxon>Eukaryota</taxon>
        <taxon>Viridiplantae</taxon>
        <taxon>Streptophyta</taxon>
        <taxon>Embryophyta</taxon>
        <taxon>Tracheophyta</taxon>
        <taxon>Spermatophyta</taxon>
        <taxon>Magnoliopsida</taxon>
        <taxon>eudicotyledons</taxon>
        <taxon>Gunneridae</taxon>
        <taxon>Pentapetalae</taxon>
        <taxon>rosids</taxon>
        <taxon>malvids</taxon>
        <taxon>Myrtales</taxon>
        <taxon>Lythraceae</taxon>
        <taxon>Punica</taxon>
    </lineage>
</organism>
<comment type="caution">
    <text evidence="2">The sequence shown here is derived from an EMBL/GenBank/DDBJ whole genome shotgun (WGS) entry which is preliminary data.</text>
</comment>
<dbReference type="Proteomes" id="UP000233551">
    <property type="component" value="Unassembled WGS sequence"/>
</dbReference>
<feature type="region of interest" description="Disordered" evidence="1">
    <location>
        <begin position="66"/>
        <end position="136"/>
    </location>
</feature>
<feature type="compositionally biased region" description="Polar residues" evidence="1">
    <location>
        <begin position="72"/>
        <end position="84"/>
    </location>
</feature>
<feature type="compositionally biased region" description="Basic and acidic residues" evidence="1">
    <location>
        <begin position="106"/>
        <end position="118"/>
    </location>
</feature>
<sequence length="136" mass="14858">MDRTVRVDPTTLGANYHYRHLEGSLGYPRPPTLPQNAIGSLCGGVRPDLCQLGLISFQPGLLRLFGSGQGQNGPNPTHQRSNPTLEGRKMISGDSFSRVFVTRPHGKVDTPKSRDPKVRNAGPDESPHSGPYTEER</sequence>
<accession>A0A2I0HNK2</accession>
<proteinExistence type="predicted"/>
<evidence type="ECO:0000313" key="2">
    <source>
        <dbReference type="EMBL" id="PKI33292.1"/>
    </source>
</evidence>